<evidence type="ECO:0000313" key="2">
    <source>
        <dbReference type="EMBL" id="EAY22675.1"/>
    </source>
</evidence>
<dbReference type="VEuPathDB" id="TrichDB:TVAGG3_0266020"/>
<proteinExistence type="predicted"/>
<keyword evidence="3" id="KW-1185">Reference proteome</keyword>
<evidence type="ECO:0000256" key="1">
    <source>
        <dbReference type="SAM" id="Phobius"/>
    </source>
</evidence>
<reference evidence="2" key="2">
    <citation type="journal article" date="2007" name="Science">
        <title>Draft genome sequence of the sexually transmitted pathogen Trichomonas vaginalis.</title>
        <authorList>
            <person name="Carlton J.M."/>
            <person name="Hirt R.P."/>
            <person name="Silva J.C."/>
            <person name="Delcher A.L."/>
            <person name="Schatz M."/>
            <person name="Zhao Q."/>
            <person name="Wortman J.R."/>
            <person name="Bidwell S.L."/>
            <person name="Alsmark U.C.M."/>
            <person name="Besteiro S."/>
            <person name="Sicheritz-Ponten T."/>
            <person name="Noel C.J."/>
            <person name="Dacks J.B."/>
            <person name="Foster P.G."/>
            <person name="Simillion C."/>
            <person name="Van de Peer Y."/>
            <person name="Miranda-Saavedra D."/>
            <person name="Barton G.J."/>
            <person name="Westrop G.D."/>
            <person name="Mueller S."/>
            <person name="Dessi D."/>
            <person name="Fiori P.L."/>
            <person name="Ren Q."/>
            <person name="Paulsen I."/>
            <person name="Zhang H."/>
            <person name="Bastida-Corcuera F.D."/>
            <person name="Simoes-Barbosa A."/>
            <person name="Brown M.T."/>
            <person name="Hayes R.D."/>
            <person name="Mukherjee M."/>
            <person name="Okumura C.Y."/>
            <person name="Schneider R."/>
            <person name="Smith A.J."/>
            <person name="Vanacova S."/>
            <person name="Villalvazo M."/>
            <person name="Haas B.J."/>
            <person name="Pertea M."/>
            <person name="Feldblyum T.V."/>
            <person name="Utterback T.R."/>
            <person name="Shu C.L."/>
            <person name="Osoegawa K."/>
            <person name="de Jong P.J."/>
            <person name="Hrdy I."/>
            <person name="Horvathova L."/>
            <person name="Zubacova Z."/>
            <person name="Dolezal P."/>
            <person name="Malik S.B."/>
            <person name="Logsdon J.M. Jr."/>
            <person name="Henze K."/>
            <person name="Gupta A."/>
            <person name="Wang C.C."/>
            <person name="Dunne R.L."/>
            <person name="Upcroft J.A."/>
            <person name="Upcroft P."/>
            <person name="White O."/>
            <person name="Salzberg S.L."/>
            <person name="Tang P."/>
            <person name="Chiu C.-H."/>
            <person name="Lee Y.-S."/>
            <person name="Embley T.M."/>
            <person name="Coombs G.H."/>
            <person name="Mottram J.C."/>
            <person name="Tachezy J."/>
            <person name="Fraser-Liggett C.M."/>
            <person name="Johnson P.J."/>
        </authorList>
    </citation>
    <scope>NUCLEOTIDE SEQUENCE [LARGE SCALE GENOMIC DNA]</scope>
    <source>
        <strain evidence="2">G3</strain>
    </source>
</reference>
<dbReference type="KEGG" id="tva:5468234"/>
<reference evidence="2" key="1">
    <citation type="submission" date="2006-10" db="EMBL/GenBank/DDBJ databases">
        <authorList>
            <person name="Amadeo P."/>
            <person name="Zhao Q."/>
            <person name="Wortman J."/>
            <person name="Fraser-Liggett C."/>
            <person name="Carlton J."/>
        </authorList>
    </citation>
    <scope>NUCLEOTIDE SEQUENCE</scope>
    <source>
        <strain evidence="2">G3</strain>
    </source>
</reference>
<gene>
    <name evidence="2" type="ORF">TVAG_476040</name>
</gene>
<feature type="transmembrane region" description="Helical" evidence="1">
    <location>
        <begin position="93"/>
        <end position="117"/>
    </location>
</feature>
<dbReference type="Proteomes" id="UP000001542">
    <property type="component" value="Unassembled WGS sequence"/>
</dbReference>
<keyword evidence="1" id="KW-0812">Transmembrane</keyword>
<keyword evidence="1" id="KW-0472">Membrane</keyword>
<dbReference type="RefSeq" id="XP_001583661.1">
    <property type="nucleotide sequence ID" value="XM_001583611.1"/>
</dbReference>
<dbReference type="AlphaFoldDB" id="A2DA27"/>
<evidence type="ECO:0000313" key="3">
    <source>
        <dbReference type="Proteomes" id="UP000001542"/>
    </source>
</evidence>
<dbReference type="VEuPathDB" id="TrichDB:TVAG_476040"/>
<protein>
    <submittedName>
        <fullName evidence="2">Uncharacterized protein</fullName>
    </submittedName>
</protein>
<organism evidence="2 3">
    <name type="scientific">Trichomonas vaginalis (strain ATCC PRA-98 / G3)</name>
    <dbReference type="NCBI Taxonomy" id="412133"/>
    <lineage>
        <taxon>Eukaryota</taxon>
        <taxon>Metamonada</taxon>
        <taxon>Parabasalia</taxon>
        <taxon>Trichomonadida</taxon>
        <taxon>Trichomonadidae</taxon>
        <taxon>Trichomonas</taxon>
    </lineage>
</organism>
<dbReference type="EMBL" id="DS113182">
    <property type="protein sequence ID" value="EAY22675.1"/>
    <property type="molecule type" value="Genomic_DNA"/>
</dbReference>
<keyword evidence="1" id="KW-1133">Transmembrane helix</keyword>
<feature type="transmembrane region" description="Helical" evidence="1">
    <location>
        <begin position="30"/>
        <end position="49"/>
    </location>
</feature>
<dbReference type="InParanoid" id="A2DA27"/>
<name>A2DA27_TRIV3</name>
<feature type="transmembrane region" description="Helical" evidence="1">
    <location>
        <begin position="61"/>
        <end position="81"/>
    </location>
</feature>
<sequence>MPYYYDYDTPTPNPVATDTAQWAFVGDFPYGPISLVASIWAVNIIIYIIARFKSRKIYLRVWYLITSLIKNIIIALIPIGIVNMIYDSSRLPVLIPGIALLGASILFTSLSVMCFAIEDGVENRTHLGLVRALLYGKDRDACCYCSSEKYCYTKEKKVSKMLSKVANNPPILRLIVNTAIIVQKMVLNYASWEIPEQVEIDTSSKITIVKAKIKV</sequence>
<accession>A2DA27</accession>